<reference evidence="2 3" key="1">
    <citation type="journal article" date="2018" name="Genome Biol. Evol.">
        <title>Multiple Roots of Fruiting Body Formation in Amoebozoa.</title>
        <authorList>
            <person name="Hillmann F."/>
            <person name="Forbes G."/>
            <person name="Novohradska S."/>
            <person name="Ferling I."/>
            <person name="Riege K."/>
            <person name="Groth M."/>
            <person name="Westermann M."/>
            <person name="Marz M."/>
            <person name="Spaller T."/>
            <person name="Winckler T."/>
            <person name="Schaap P."/>
            <person name="Glockner G."/>
        </authorList>
    </citation>
    <scope>NUCLEOTIDE SEQUENCE [LARGE SCALE GENOMIC DNA]</scope>
    <source>
        <strain evidence="2 3">Jena</strain>
    </source>
</reference>
<protein>
    <submittedName>
        <fullName evidence="2">Uncharacterized protein</fullName>
    </submittedName>
</protein>
<name>A0A2P6NTQ5_9EUKA</name>
<gene>
    <name evidence="2" type="ORF">PROFUN_01606</name>
</gene>
<sequence length="836" mass="95433">MPTDKATRPKMPHPAALSTRCGRFLVVVIIYNGISAPAAVLLIYSKGEEDDAVVKISTIFDTRMMAYQTITGGGGRTKKRRTERGSNVLPSVGLMEPFFKRQRVISWEDYLAGSEKPIVVFQQDAAEKQFVYLSNDAAKILLPQLTEGRREESQEDETTRTIWVCAKRALSTGNPSSIHLSPLTLQARFKRRGIDHDLYVIMTLKKKGDLDASVLSSNTIHFFLFEILSNNSNIKVLKINNAARAYLSSIKNDTEEFDEVGLGLHIPKSLVKHYISAYYHMLNSCDRLFNIKTSRDRFLIAMKEILPGIVMYFGVQSEEGSQIADQFVQTFNLTETAVSTSVHTVLHNLRPNVEVLMEAMNRMSSRTRDVVDMEIMERGKKAANDVIARINVDQNIMMNEIEDQSYYQPSGEPKRMIAQPEAPLMEPDDVLPASWDSNQWKRVVIRCLEYLSSTSAVPNGLFFTERCRIPEYFGEDPEWTFGYPFRGTFLPSNNEDGFFWRPSQGTKSLTGNLQKRYFYTTTPSGVKLKRHVWWLKGKEEWQIVDYRHSQTGLVRVSRLIGPAGMNWSLLIKNSLRVGQTPTNNDIENFVNSIDSIYASRNTQTETRRDTNINNDTKDHARARGTAVVLKQKQILLFSPIKPNHQVFDVLDSLGEVKYLVCPNIVHHLSVQDYLKRYPKASVFGVPGLEKKRSDLNFTGILDNKGSTQYGFEDEIDYRLFSATRNLDVMLYHRETGNLLEADLIFNLPGTEQYPKEEVDKWTIQRPLLDRLNPSSPTHKFALQKMMVTDAEKMKEDSQYVQKNWKINKIIPCHGNIIDNGQQVFQELFAPYLAPHG</sequence>
<dbReference type="EMBL" id="MDYQ01000021">
    <property type="protein sequence ID" value="PRP87344.1"/>
    <property type="molecule type" value="Genomic_DNA"/>
</dbReference>
<dbReference type="PANTHER" id="PTHR33835">
    <property type="entry name" value="YALI0C07656P"/>
    <property type="match status" value="1"/>
</dbReference>
<evidence type="ECO:0000256" key="1">
    <source>
        <dbReference type="SAM" id="Phobius"/>
    </source>
</evidence>
<dbReference type="AlphaFoldDB" id="A0A2P6NTQ5"/>
<organism evidence="2 3">
    <name type="scientific">Planoprotostelium fungivorum</name>
    <dbReference type="NCBI Taxonomy" id="1890364"/>
    <lineage>
        <taxon>Eukaryota</taxon>
        <taxon>Amoebozoa</taxon>
        <taxon>Evosea</taxon>
        <taxon>Variosea</taxon>
        <taxon>Cavosteliida</taxon>
        <taxon>Cavosteliaceae</taxon>
        <taxon>Planoprotostelium</taxon>
    </lineage>
</organism>
<evidence type="ECO:0000313" key="2">
    <source>
        <dbReference type="EMBL" id="PRP87344.1"/>
    </source>
</evidence>
<feature type="transmembrane region" description="Helical" evidence="1">
    <location>
        <begin position="21"/>
        <end position="44"/>
    </location>
</feature>
<dbReference type="InParanoid" id="A0A2P6NTQ5"/>
<dbReference type="OrthoDB" id="421671at2759"/>
<keyword evidence="3" id="KW-1185">Reference proteome</keyword>
<keyword evidence="1" id="KW-0472">Membrane</keyword>
<dbReference type="PANTHER" id="PTHR33835:SF1">
    <property type="entry name" value="METALLO-BETA-LACTAMASE DOMAIN-CONTAINING PROTEIN"/>
    <property type="match status" value="1"/>
</dbReference>
<keyword evidence="1" id="KW-1133">Transmembrane helix</keyword>
<dbReference type="Pfam" id="PF14234">
    <property type="entry name" value="DUF4336"/>
    <property type="match status" value="1"/>
</dbReference>
<comment type="caution">
    <text evidence="2">The sequence shown here is derived from an EMBL/GenBank/DDBJ whole genome shotgun (WGS) entry which is preliminary data.</text>
</comment>
<evidence type="ECO:0000313" key="3">
    <source>
        <dbReference type="Proteomes" id="UP000241769"/>
    </source>
</evidence>
<proteinExistence type="predicted"/>
<dbReference type="Proteomes" id="UP000241769">
    <property type="component" value="Unassembled WGS sequence"/>
</dbReference>
<accession>A0A2P6NTQ5</accession>
<dbReference type="InterPro" id="IPR025638">
    <property type="entry name" value="DUF4336"/>
</dbReference>
<keyword evidence="1" id="KW-0812">Transmembrane</keyword>